<feature type="domain" description="Retroviral polymerase SH3-like" evidence="2">
    <location>
        <begin position="384"/>
        <end position="422"/>
    </location>
</feature>
<reference evidence="3" key="1">
    <citation type="journal article" date="2014" name="Nat. Genet.">
        <title>The genome of the stress-tolerant wild tomato species Solanum pennellii.</title>
        <authorList>
            <person name="Bolger A."/>
            <person name="Scossa F."/>
            <person name="Bolger M.E."/>
            <person name="Lanz C."/>
            <person name="Maumus F."/>
            <person name="Tohge T."/>
            <person name="Quesneville H."/>
            <person name="Alseekh S."/>
            <person name="Sorensen I."/>
            <person name="Lichtenstein G."/>
            <person name="Fich E.A."/>
            <person name="Conte M."/>
            <person name="Keller H."/>
            <person name="Schneeberger K."/>
            <person name="Schwacke R."/>
            <person name="Ofner I."/>
            <person name="Vrebalov J."/>
            <person name="Xu Y."/>
            <person name="Osorio S."/>
            <person name="Aflitos S.A."/>
            <person name="Schijlen E."/>
            <person name="Jimenez-Gomez J.M."/>
            <person name="Ryngajllo M."/>
            <person name="Kimura S."/>
            <person name="Kumar R."/>
            <person name="Koenig D."/>
            <person name="Headland L.R."/>
            <person name="Maloof J.N."/>
            <person name="Sinha N."/>
            <person name="van Ham R.C."/>
            <person name="Lankhorst R.K."/>
            <person name="Mao L."/>
            <person name="Vogel A."/>
            <person name="Arsova B."/>
            <person name="Panstruga R."/>
            <person name="Fei Z."/>
            <person name="Rose J.K."/>
            <person name="Zamir D."/>
            <person name="Carrari F."/>
            <person name="Giovannoni J.J."/>
            <person name="Weigel D."/>
            <person name="Usadel B."/>
            <person name="Fernie A.R."/>
        </authorList>
    </citation>
    <scope>NUCLEOTIDE SEQUENCE [LARGE SCALE GENOMIC DNA]</scope>
    <source>
        <strain evidence="3">cv. LA0716</strain>
    </source>
</reference>
<evidence type="ECO:0000313" key="4">
    <source>
        <dbReference type="RefSeq" id="XP_015072528.1"/>
    </source>
</evidence>
<dbReference type="RefSeq" id="XP_015072528.1">
    <property type="nucleotide sequence ID" value="XM_015217042.1"/>
</dbReference>
<dbReference type="Proteomes" id="UP000694930">
    <property type="component" value="Chromosome 4"/>
</dbReference>
<dbReference type="InterPro" id="IPR057670">
    <property type="entry name" value="SH3_retrovirus"/>
</dbReference>
<keyword evidence="3" id="KW-1185">Reference proteome</keyword>
<dbReference type="PANTHER" id="PTHR37610">
    <property type="entry name" value="CCHC-TYPE DOMAIN-CONTAINING PROTEIN"/>
    <property type="match status" value="1"/>
</dbReference>
<dbReference type="InterPro" id="IPR013103">
    <property type="entry name" value="RVT_2"/>
</dbReference>
<organism evidence="3 4">
    <name type="scientific">Solanum pennellii</name>
    <name type="common">Tomato</name>
    <name type="synonym">Lycopersicon pennellii</name>
    <dbReference type="NCBI Taxonomy" id="28526"/>
    <lineage>
        <taxon>Eukaryota</taxon>
        <taxon>Viridiplantae</taxon>
        <taxon>Streptophyta</taxon>
        <taxon>Embryophyta</taxon>
        <taxon>Tracheophyta</taxon>
        <taxon>Spermatophyta</taxon>
        <taxon>Magnoliopsida</taxon>
        <taxon>eudicotyledons</taxon>
        <taxon>Gunneridae</taxon>
        <taxon>Pentapetalae</taxon>
        <taxon>asterids</taxon>
        <taxon>lamiids</taxon>
        <taxon>Solanales</taxon>
        <taxon>Solanaceae</taxon>
        <taxon>Solanoideae</taxon>
        <taxon>Solaneae</taxon>
        <taxon>Solanum</taxon>
        <taxon>Solanum subgen. Lycopersicon</taxon>
    </lineage>
</organism>
<accession>A0ABM1GKW1</accession>
<evidence type="ECO:0000313" key="3">
    <source>
        <dbReference type="Proteomes" id="UP000694930"/>
    </source>
</evidence>
<dbReference type="InterPro" id="IPR012337">
    <property type="entry name" value="RNaseH-like_sf"/>
</dbReference>
<protein>
    <submittedName>
        <fullName evidence="4">Uncharacterized protein LOC107016629</fullName>
    </submittedName>
</protein>
<name>A0ABM1GKW1_SOLPN</name>
<sequence length="587" mass="66124">MAVSESNEAAVAPSHSIEIDHYHPLYLHPSDTSALLGKSKLGFVDGKHTREAFPSSLHDLWEKYNVIVLSWIIDSIRKELLSSVIYALNASKVWSDLKERLCECWDEFDAIMPCPACNSPESRKNLQHFDYQRLLQFLIGLNESYAPITSSNALGISSQSSHPSMVNYSNQWIVDTRVTDHMVSDPHLLSNTRTLLNTSKDNVMLPTRNTARDLFSGRVKGIGKHVQDLYVVDSSSLNAGSVKPECINTRCHFALVDNSKNKVGIDLWHKRWGHAPLHTLKQLNNLNCCVDNVNFDHKHYIVCPLAKKTRILFPLSTSQSDACFHILHDDVWGPYRNGVVERRLRYILDTARAIRFQASVPLRFWGDCVATVVYLINRFPSHTLHGKFAPRAVPAVSLGYSLTQKGYKMYLLQEKSFTTSRSDSIHVPHDPYSSPHDAVEVNPSIPLEAAPLSVSTSVEPVRKSYRTPKPAIWMKNYIARTRTKVFCHFPISNYVNYGQISPSYSSTLTAYSAILEPTSYSEAASDPKRIATMQSEIAALMDNNTWSVVDIPSSKSPIGCKWVYKIKHKANGEVELYKARLVATVFN</sequence>
<dbReference type="GeneID" id="107016629"/>
<gene>
    <name evidence="4" type="primary">LOC107016629</name>
</gene>
<dbReference type="Pfam" id="PF25597">
    <property type="entry name" value="SH3_retrovirus"/>
    <property type="match status" value="1"/>
</dbReference>
<proteinExistence type="predicted"/>
<dbReference type="PANTHER" id="PTHR37610:SF78">
    <property type="entry name" value="GAG-POLYPEPTIDE OF LTR COPIA-TYPE-RELATED"/>
    <property type="match status" value="1"/>
</dbReference>
<evidence type="ECO:0000259" key="1">
    <source>
        <dbReference type="Pfam" id="PF07727"/>
    </source>
</evidence>
<evidence type="ECO:0000259" key="2">
    <source>
        <dbReference type="Pfam" id="PF25597"/>
    </source>
</evidence>
<dbReference type="SUPFAM" id="SSF53098">
    <property type="entry name" value="Ribonuclease H-like"/>
    <property type="match status" value="1"/>
</dbReference>
<reference evidence="4" key="2">
    <citation type="submission" date="2025-08" db="UniProtKB">
        <authorList>
            <consortium name="RefSeq"/>
        </authorList>
    </citation>
    <scope>IDENTIFICATION</scope>
</reference>
<dbReference type="Pfam" id="PF07727">
    <property type="entry name" value="RVT_2"/>
    <property type="match status" value="1"/>
</dbReference>
<dbReference type="InterPro" id="IPR036397">
    <property type="entry name" value="RNaseH_sf"/>
</dbReference>
<dbReference type="Gene3D" id="3.30.420.10">
    <property type="entry name" value="Ribonuclease H-like superfamily/Ribonuclease H"/>
    <property type="match status" value="1"/>
</dbReference>
<feature type="domain" description="Reverse transcriptase Ty1/copia-type" evidence="1">
    <location>
        <begin position="543"/>
        <end position="586"/>
    </location>
</feature>